<feature type="region of interest" description="Disordered" evidence="1">
    <location>
        <begin position="199"/>
        <end position="247"/>
    </location>
</feature>
<dbReference type="EMBL" id="NPHW01002235">
    <property type="protein sequence ID" value="OXV11896.1"/>
    <property type="molecule type" value="Genomic_DNA"/>
</dbReference>
<evidence type="ECO:0000256" key="1">
    <source>
        <dbReference type="SAM" id="MobiDB-lite"/>
    </source>
</evidence>
<sequence>MTSSTTDELDKDALLKALEEDDDPAYRSDRIEQLRAEFGAAKERFSSGLNDTTDNNTTLYLTLRDDQSLLDFTTTRSSSSPPRCVVHFTHPDFARCSIMDDHLRLLASRHHSEEDEEGDGVRFARIDVRDCPFVVEKLNVRVLPCVIGFVDGVAVERIVGFEGLASGGLRDAVNGFRTVELERRLLRQGVLVKEKLGLDRRGEGQESGGEEEEEEEGADKYTRGGERKHIRSGNNIKGNDDDDDDWD</sequence>
<dbReference type="InterPro" id="IPR036249">
    <property type="entry name" value="Thioredoxin-like_sf"/>
</dbReference>
<dbReference type="Gene3D" id="3.40.30.10">
    <property type="entry name" value="Glutaredoxin"/>
    <property type="match status" value="1"/>
</dbReference>
<keyword evidence="3" id="KW-1185">Reference proteome</keyword>
<evidence type="ECO:0000313" key="3">
    <source>
        <dbReference type="Proteomes" id="UP000243515"/>
    </source>
</evidence>
<dbReference type="OrthoDB" id="10257948at2759"/>
<dbReference type="AlphaFoldDB" id="A0A232M682"/>
<dbReference type="PANTHER" id="PTHR21148">
    <property type="entry name" value="THIOREDOXIN DOMAIN-CONTAINING PROTEIN 9"/>
    <property type="match status" value="1"/>
</dbReference>
<dbReference type="Proteomes" id="UP000243515">
    <property type="component" value="Unassembled WGS sequence"/>
</dbReference>
<protein>
    <recommendedName>
        <fullName evidence="4">Thioredoxin domain-containing protein</fullName>
    </recommendedName>
</protein>
<accession>A0A232M682</accession>
<dbReference type="SUPFAM" id="SSF52833">
    <property type="entry name" value="Thioredoxin-like"/>
    <property type="match status" value="1"/>
</dbReference>
<comment type="caution">
    <text evidence="2">The sequence shown here is derived from an EMBL/GenBank/DDBJ whole genome shotgun (WGS) entry which is preliminary data.</text>
</comment>
<reference evidence="2 3" key="1">
    <citation type="journal article" date="2015" name="Environ. Microbiol.">
        <title>Metagenome sequence of Elaphomyces granulatus from sporocarp tissue reveals Ascomycota ectomycorrhizal fingerprints of genome expansion and a Proteobacteria-rich microbiome.</title>
        <authorList>
            <person name="Quandt C.A."/>
            <person name="Kohler A."/>
            <person name="Hesse C.N."/>
            <person name="Sharpton T.J."/>
            <person name="Martin F."/>
            <person name="Spatafora J.W."/>
        </authorList>
    </citation>
    <scope>NUCLEOTIDE SEQUENCE [LARGE SCALE GENOMIC DNA]</scope>
    <source>
        <strain evidence="2 3">OSC145934</strain>
    </source>
</reference>
<name>A0A232M682_9EURO</name>
<feature type="compositionally biased region" description="Acidic residues" evidence="1">
    <location>
        <begin position="208"/>
        <end position="217"/>
    </location>
</feature>
<organism evidence="2 3">
    <name type="scientific">Elaphomyces granulatus</name>
    <dbReference type="NCBI Taxonomy" id="519963"/>
    <lineage>
        <taxon>Eukaryota</taxon>
        <taxon>Fungi</taxon>
        <taxon>Dikarya</taxon>
        <taxon>Ascomycota</taxon>
        <taxon>Pezizomycotina</taxon>
        <taxon>Eurotiomycetes</taxon>
        <taxon>Eurotiomycetidae</taxon>
        <taxon>Eurotiales</taxon>
        <taxon>Elaphomycetaceae</taxon>
        <taxon>Elaphomyces</taxon>
    </lineage>
</organism>
<evidence type="ECO:0000313" key="2">
    <source>
        <dbReference type="EMBL" id="OXV11896.1"/>
    </source>
</evidence>
<gene>
    <name evidence="2" type="ORF">Egran_00337</name>
</gene>
<proteinExistence type="predicted"/>
<feature type="compositionally biased region" description="Basic and acidic residues" evidence="1">
    <location>
        <begin position="218"/>
        <end position="227"/>
    </location>
</feature>
<evidence type="ECO:0008006" key="4">
    <source>
        <dbReference type="Google" id="ProtNLM"/>
    </source>
</evidence>